<organism evidence="1 2">
    <name type="scientific">Halosquirtibacter laminarini</name>
    <dbReference type="NCBI Taxonomy" id="3374600"/>
    <lineage>
        <taxon>Bacteria</taxon>
        <taxon>Pseudomonadati</taxon>
        <taxon>Bacteroidota</taxon>
        <taxon>Bacteroidia</taxon>
        <taxon>Marinilabiliales</taxon>
        <taxon>Prolixibacteraceae</taxon>
        <taxon>Halosquirtibacter</taxon>
    </lineage>
</organism>
<keyword evidence="1" id="KW-0436">Ligase</keyword>
<keyword evidence="2" id="KW-1185">Reference proteome</keyword>
<proteinExistence type="predicted"/>
<name>A0AC61NND0_9BACT</name>
<dbReference type="EC" id="6.3.4.13" evidence="1"/>
<accession>A0AC61NND0</accession>
<dbReference type="Proteomes" id="UP000826212">
    <property type="component" value="Chromosome"/>
</dbReference>
<gene>
    <name evidence="1" type="primary">purD</name>
    <name evidence="1" type="ORF">K4L44_14425</name>
</gene>
<dbReference type="EMBL" id="CP081303">
    <property type="protein sequence ID" value="QZE13744.1"/>
    <property type="molecule type" value="Genomic_DNA"/>
</dbReference>
<evidence type="ECO:0000313" key="1">
    <source>
        <dbReference type="EMBL" id="QZE13744.1"/>
    </source>
</evidence>
<evidence type="ECO:0000313" key="2">
    <source>
        <dbReference type="Proteomes" id="UP000826212"/>
    </source>
</evidence>
<sequence length="423" mass="46444">MRTLIIGSGGREHAIGWKISQDIKRDELLFLPGNAGTAQIGHNIAGDIMDFNHIKEVCLANQVELVIVGPENPLCEGIVDTFRNDKDLQKIAIIGPSKKGAQLEGSKDFAKEFMQKYKIPTARYQTFTKETLKEGKAFLKTLNAPYVLKADGPAAGKGVVILEKYEEAAEELTEMLNGKFGASSSKVVIEEFLSGVECSVFVITDGKNYKILPVAKDYKRIGEGDTGLNTGGMGAISPVPFADKQFMDKVTQQVVLPTLEGIQKEDIDYKGFIFLGLINVSGDPYVIEYNVRLGDPETEAIMLRIQSSLLELLQGVANQTLDQVDYKENPQTAATVMLVSKGYPEQYEKGKTIDIAPNNNEDIVIFHAGTKNTENTFVTNGGRVISVSAIGENMEEVLEKAYAATEKVSYDGKFYRKDLGFDL</sequence>
<reference evidence="1" key="1">
    <citation type="submission" date="2021-08" db="EMBL/GenBank/DDBJ databases">
        <title>Novel anaerobic bacterium isolated from sea squirt in East Sea, Republic of Korea.</title>
        <authorList>
            <person name="Nguyen T.H."/>
            <person name="Li Z."/>
            <person name="Lee Y.-J."/>
            <person name="Ko J."/>
            <person name="Kim S.-G."/>
        </authorList>
    </citation>
    <scope>NUCLEOTIDE SEQUENCE</scope>
    <source>
        <strain evidence="1">KCTC 25031</strain>
    </source>
</reference>
<protein>
    <submittedName>
        <fullName evidence="1">Phosphoribosylamine--glycine ligase</fullName>
        <ecNumber evidence="1">6.3.4.13</ecNumber>
    </submittedName>
</protein>